<reference evidence="1 2" key="1">
    <citation type="submission" date="2020-08" db="EMBL/GenBank/DDBJ databases">
        <title>Genomic Encyclopedia of Type Strains, Phase III (KMG-III): the genomes of soil and plant-associated and newly described type strains.</title>
        <authorList>
            <person name="Whitman W."/>
        </authorList>
    </citation>
    <scope>NUCLEOTIDE SEQUENCE [LARGE SCALE GENOMIC DNA]</scope>
    <source>
        <strain evidence="1 2">CECT 8571</strain>
    </source>
</reference>
<dbReference type="Proteomes" id="UP000559987">
    <property type="component" value="Unassembled WGS sequence"/>
</dbReference>
<accession>A0A839UHI4</accession>
<evidence type="ECO:0000313" key="2">
    <source>
        <dbReference type="Proteomes" id="UP000559987"/>
    </source>
</evidence>
<proteinExistence type="predicted"/>
<name>A0A839UHI4_9GAMM</name>
<organism evidence="1 2">
    <name type="scientific">Simiduia aestuariiviva</name>
    <dbReference type="NCBI Taxonomy" id="1510459"/>
    <lineage>
        <taxon>Bacteria</taxon>
        <taxon>Pseudomonadati</taxon>
        <taxon>Pseudomonadota</taxon>
        <taxon>Gammaproteobacteria</taxon>
        <taxon>Cellvibrionales</taxon>
        <taxon>Cellvibrionaceae</taxon>
        <taxon>Simiduia</taxon>
    </lineage>
</organism>
<comment type="caution">
    <text evidence="1">The sequence shown here is derived from an EMBL/GenBank/DDBJ whole genome shotgun (WGS) entry which is preliminary data.</text>
</comment>
<evidence type="ECO:0000313" key="1">
    <source>
        <dbReference type="EMBL" id="MBB3167494.1"/>
    </source>
</evidence>
<protein>
    <submittedName>
        <fullName evidence="1">Uncharacterized protein</fullName>
    </submittedName>
</protein>
<gene>
    <name evidence="1" type="ORF">FHS30_000670</name>
</gene>
<sequence length="108" mass="12558">MQSDHIEDLVIDNIKNHFGNAVKDFVIKSSTDIPFTNIIIEMSLYNYCVININVEKSTIFASIMQSGFRFSIFKDQLTESNLLQLPKHLEHEIKLRIPDKYLKAKGWI</sequence>
<keyword evidence="2" id="KW-1185">Reference proteome</keyword>
<dbReference type="EMBL" id="JACHXZ010000001">
    <property type="protein sequence ID" value="MBB3167494.1"/>
    <property type="molecule type" value="Genomic_DNA"/>
</dbReference>
<dbReference type="AlphaFoldDB" id="A0A839UHI4"/>